<dbReference type="InterPro" id="IPR017985">
    <property type="entry name" value="MeTrfase_CN4_CS"/>
</dbReference>
<proteinExistence type="inferred from homology"/>
<dbReference type="PRINTS" id="PR00508">
    <property type="entry name" value="S21N4MTFRASE"/>
</dbReference>
<protein>
    <recommendedName>
        <fullName evidence="8">Methyltransferase</fullName>
        <ecNumber evidence="8">2.1.1.-</ecNumber>
    </recommendedName>
</protein>
<dbReference type="Pfam" id="PF01555">
    <property type="entry name" value="N6_N4_Mtase"/>
    <property type="match status" value="1"/>
</dbReference>
<keyword evidence="4" id="KW-0949">S-adenosyl-L-methionine</keyword>
<sequence length="291" mass="33048">MQLANDDLNRIHNIGCLEGMMRLPNDCVDIVVTSPPYWGQRGDHGIGLEEDPREYISNLTDIFLEVKRVLKPEGLIWLNMADSYNTPINWKFEDYKYSTLGAEGTGLAPHNSAYTKNRGKRRAFIRRETAWLQYGNLLGLPYRLILNLCDAGMLFRGEVIWAKRKSMPEGRCRRPHRKHESIYILTKSESHSFQTHPPISSVWDLPAGNNMTSHTSTFPVELPITCIKATGIQQGVVLDPFMGSGTTALAALKLGYKYIGFELNPLIQNEAEERIRKHHAATLRSQLQLEL</sequence>
<dbReference type="GO" id="GO:0015667">
    <property type="term" value="F:site-specific DNA-methyltransferase (cytosine-N4-specific) activity"/>
    <property type="evidence" value="ECO:0007669"/>
    <property type="project" value="UniProtKB-EC"/>
</dbReference>
<keyword evidence="5" id="KW-0680">Restriction system</keyword>
<dbReference type="GO" id="GO:0008170">
    <property type="term" value="F:N-methyltransferase activity"/>
    <property type="evidence" value="ECO:0007669"/>
    <property type="project" value="InterPro"/>
</dbReference>
<dbReference type="RefSeq" id="WP_097642713.1">
    <property type="nucleotide sequence ID" value="NZ_NQWI01000009.1"/>
</dbReference>
<dbReference type="AlphaFoldDB" id="A0A2A6RNK2"/>
<evidence type="ECO:0000256" key="3">
    <source>
        <dbReference type="ARBA" id="ARBA00022679"/>
    </source>
</evidence>
<keyword evidence="2" id="KW-0489">Methyltransferase</keyword>
<dbReference type="EC" id="2.1.1.-" evidence="8"/>
<evidence type="ECO:0000256" key="4">
    <source>
        <dbReference type="ARBA" id="ARBA00022691"/>
    </source>
</evidence>
<dbReference type="GO" id="GO:0032259">
    <property type="term" value="P:methylation"/>
    <property type="evidence" value="ECO:0007669"/>
    <property type="project" value="UniProtKB-KW"/>
</dbReference>
<dbReference type="REBASE" id="279112">
    <property type="entry name" value="M.Cba153FORF3510P"/>
</dbReference>
<dbReference type="InterPro" id="IPR002941">
    <property type="entry name" value="DNA_methylase_N4/N6"/>
</dbReference>
<dbReference type="Gene3D" id="3.40.50.150">
    <property type="entry name" value="Vaccinia Virus protein VP39"/>
    <property type="match status" value="1"/>
</dbReference>
<evidence type="ECO:0000256" key="6">
    <source>
        <dbReference type="ARBA" id="ARBA00023125"/>
    </source>
</evidence>
<evidence type="ECO:0000313" key="11">
    <source>
        <dbReference type="Proteomes" id="UP000220527"/>
    </source>
</evidence>
<dbReference type="InterPro" id="IPR029063">
    <property type="entry name" value="SAM-dependent_MTases_sf"/>
</dbReference>
<reference evidence="11" key="1">
    <citation type="submission" date="2017-08" db="EMBL/GenBank/DDBJ databases">
        <authorList>
            <person name="Grouzdev D.S."/>
            <person name="Gaisin V.A."/>
            <person name="Rysina M.S."/>
            <person name="Gorlenko V.M."/>
        </authorList>
    </citation>
    <scope>NUCLEOTIDE SEQUENCE [LARGE SCALE GENOMIC DNA]</scope>
    <source>
        <strain evidence="11">Kir15-3F</strain>
    </source>
</reference>
<keyword evidence="6" id="KW-0238">DNA-binding</keyword>
<comment type="caution">
    <text evidence="10">The sequence shown here is derived from an EMBL/GenBank/DDBJ whole genome shotgun (WGS) entry which is preliminary data.</text>
</comment>
<gene>
    <name evidence="10" type="ORF">CJ255_03510</name>
</gene>
<evidence type="ECO:0000256" key="8">
    <source>
        <dbReference type="RuleBase" id="RU362026"/>
    </source>
</evidence>
<comment type="similarity">
    <text evidence="1">Belongs to the N(4)/N(6)-methyltransferase family. N(4) subfamily.</text>
</comment>
<organism evidence="10 11">
    <name type="scientific">Candidatus Viridilinea mediisalina</name>
    <dbReference type="NCBI Taxonomy" id="2024553"/>
    <lineage>
        <taxon>Bacteria</taxon>
        <taxon>Bacillati</taxon>
        <taxon>Chloroflexota</taxon>
        <taxon>Chloroflexia</taxon>
        <taxon>Chloroflexales</taxon>
        <taxon>Chloroflexineae</taxon>
        <taxon>Oscillochloridaceae</taxon>
        <taxon>Candidatus Viridilinea</taxon>
    </lineage>
</organism>
<evidence type="ECO:0000313" key="10">
    <source>
        <dbReference type="EMBL" id="PDW04458.1"/>
    </source>
</evidence>
<dbReference type="GO" id="GO:0009307">
    <property type="term" value="P:DNA restriction-modification system"/>
    <property type="evidence" value="ECO:0007669"/>
    <property type="project" value="UniProtKB-KW"/>
</dbReference>
<dbReference type="PROSITE" id="PS00093">
    <property type="entry name" value="N4_MTASE"/>
    <property type="match status" value="1"/>
</dbReference>
<dbReference type="Proteomes" id="UP000220527">
    <property type="component" value="Unassembled WGS sequence"/>
</dbReference>
<evidence type="ECO:0000259" key="9">
    <source>
        <dbReference type="Pfam" id="PF01555"/>
    </source>
</evidence>
<evidence type="ECO:0000256" key="1">
    <source>
        <dbReference type="ARBA" id="ARBA00010203"/>
    </source>
</evidence>
<evidence type="ECO:0000256" key="2">
    <source>
        <dbReference type="ARBA" id="ARBA00022603"/>
    </source>
</evidence>
<evidence type="ECO:0000256" key="7">
    <source>
        <dbReference type="ARBA" id="ARBA00049120"/>
    </source>
</evidence>
<keyword evidence="11" id="KW-1185">Reference proteome</keyword>
<dbReference type="EMBL" id="NQWI01000009">
    <property type="protein sequence ID" value="PDW04458.1"/>
    <property type="molecule type" value="Genomic_DNA"/>
</dbReference>
<dbReference type="SUPFAM" id="SSF53335">
    <property type="entry name" value="S-adenosyl-L-methionine-dependent methyltransferases"/>
    <property type="match status" value="1"/>
</dbReference>
<dbReference type="InterPro" id="IPR001091">
    <property type="entry name" value="RM_Methyltransferase"/>
</dbReference>
<name>A0A2A6RNK2_9CHLR</name>
<dbReference type="OrthoDB" id="9773571at2"/>
<dbReference type="GO" id="GO:0003677">
    <property type="term" value="F:DNA binding"/>
    <property type="evidence" value="ECO:0007669"/>
    <property type="project" value="UniProtKB-KW"/>
</dbReference>
<accession>A0A2A6RNK2</accession>
<keyword evidence="3" id="KW-0808">Transferase</keyword>
<comment type="catalytic activity">
    <reaction evidence="7">
        <text>a 2'-deoxycytidine in DNA + S-adenosyl-L-methionine = an N(4)-methyl-2'-deoxycytidine in DNA + S-adenosyl-L-homocysteine + H(+)</text>
        <dbReference type="Rhea" id="RHEA:16857"/>
        <dbReference type="Rhea" id="RHEA-COMP:11369"/>
        <dbReference type="Rhea" id="RHEA-COMP:13674"/>
        <dbReference type="ChEBI" id="CHEBI:15378"/>
        <dbReference type="ChEBI" id="CHEBI:57856"/>
        <dbReference type="ChEBI" id="CHEBI:59789"/>
        <dbReference type="ChEBI" id="CHEBI:85452"/>
        <dbReference type="ChEBI" id="CHEBI:137933"/>
        <dbReference type="EC" id="2.1.1.113"/>
    </reaction>
</comment>
<evidence type="ECO:0000256" key="5">
    <source>
        <dbReference type="ARBA" id="ARBA00022747"/>
    </source>
</evidence>
<feature type="domain" description="DNA methylase N-4/N-6" evidence="9">
    <location>
        <begin position="28"/>
        <end position="272"/>
    </location>
</feature>